<reference evidence="1" key="1">
    <citation type="submission" date="2021-10" db="EMBL/GenBank/DDBJ databases">
        <title>Novel species in genus Arthrobacter.</title>
        <authorList>
            <person name="Liu Y."/>
        </authorList>
    </citation>
    <scope>NUCLEOTIDE SEQUENCE</scope>
    <source>
        <strain evidence="1">Zg-Y462</strain>
        <strain evidence="3">zg-Y462</strain>
    </source>
</reference>
<dbReference type="AlphaFoldDB" id="A0A9X1S7G2"/>
<dbReference type="EMBL" id="JAJFZT010000001">
    <property type="protein sequence ID" value="MCC3271480.1"/>
    <property type="molecule type" value="Genomic_DNA"/>
</dbReference>
<dbReference type="InterPro" id="IPR006439">
    <property type="entry name" value="HAD-SF_hydro_IA"/>
</dbReference>
<dbReference type="CDD" id="cd07505">
    <property type="entry name" value="HAD_BPGM-like"/>
    <property type="match status" value="1"/>
</dbReference>
<dbReference type="SFLD" id="SFLDG01129">
    <property type="entry name" value="C1.5:_HAD__Beta-PGM__Phosphata"/>
    <property type="match status" value="1"/>
</dbReference>
<dbReference type="InterPro" id="IPR023214">
    <property type="entry name" value="HAD_sf"/>
</dbReference>
<accession>A0A9X1S7G2</accession>
<evidence type="ECO:0000313" key="4">
    <source>
        <dbReference type="Proteomes" id="UP001155145"/>
    </source>
</evidence>
<evidence type="ECO:0000313" key="3">
    <source>
        <dbReference type="Proteomes" id="UP000829758"/>
    </source>
</evidence>
<dbReference type="SFLD" id="SFLDS00003">
    <property type="entry name" value="Haloacid_Dehalogenase"/>
    <property type="match status" value="1"/>
</dbReference>
<dbReference type="InterPro" id="IPR023198">
    <property type="entry name" value="PGP-like_dom2"/>
</dbReference>
<organism evidence="1 4">
    <name type="scientific">Arthrobacter zhangbolii</name>
    <dbReference type="NCBI Taxonomy" id="2886936"/>
    <lineage>
        <taxon>Bacteria</taxon>
        <taxon>Bacillati</taxon>
        <taxon>Actinomycetota</taxon>
        <taxon>Actinomycetes</taxon>
        <taxon>Micrococcales</taxon>
        <taxon>Micrococcaceae</taxon>
        <taxon>Arthrobacter</taxon>
    </lineage>
</organism>
<dbReference type="SUPFAM" id="SSF56784">
    <property type="entry name" value="HAD-like"/>
    <property type="match status" value="1"/>
</dbReference>
<dbReference type="PANTHER" id="PTHR18901">
    <property type="entry name" value="2-DEOXYGLUCOSE-6-PHOSPHATE PHOSPHATASE 2"/>
    <property type="match status" value="1"/>
</dbReference>
<dbReference type="EMBL" id="CP094984">
    <property type="protein sequence ID" value="UON90749.1"/>
    <property type="molecule type" value="Genomic_DNA"/>
</dbReference>
<dbReference type="PRINTS" id="PR00413">
    <property type="entry name" value="HADHALOGNASE"/>
</dbReference>
<dbReference type="NCBIfam" id="TIGR01509">
    <property type="entry name" value="HAD-SF-IA-v3"/>
    <property type="match status" value="1"/>
</dbReference>
<dbReference type="InterPro" id="IPR036412">
    <property type="entry name" value="HAD-like_sf"/>
</dbReference>
<proteinExistence type="predicted"/>
<dbReference type="PANTHER" id="PTHR18901:SF38">
    <property type="entry name" value="PSEUDOURIDINE-5'-PHOSPHATASE"/>
    <property type="match status" value="1"/>
</dbReference>
<gene>
    <name evidence="1" type="ORF">LJ755_01875</name>
    <name evidence="2" type="ORF">MUK71_08810</name>
</gene>
<dbReference type="RefSeq" id="WP_227927798.1">
    <property type="nucleotide sequence ID" value="NZ_CP094984.1"/>
</dbReference>
<evidence type="ECO:0000313" key="1">
    <source>
        <dbReference type="EMBL" id="MCC3271480.1"/>
    </source>
</evidence>
<name>A0A9X1S7G2_9MICC</name>
<dbReference type="Proteomes" id="UP001155145">
    <property type="component" value="Unassembled WGS sequence"/>
</dbReference>
<evidence type="ECO:0000313" key="2">
    <source>
        <dbReference type="EMBL" id="UON90749.1"/>
    </source>
</evidence>
<dbReference type="Proteomes" id="UP000829758">
    <property type="component" value="Chromosome"/>
</dbReference>
<dbReference type="Gene3D" id="1.10.150.240">
    <property type="entry name" value="Putative phosphatase, domain 2"/>
    <property type="match status" value="1"/>
</dbReference>
<sequence length="242" mass="25836">MPEHASANSVRSSADPSLQAVFWDMDGTIVDTEPYWIAAEKDLALSFGVEWTEAQAEAMVGQALEFGAGMLRKAGVDLPVRTIVDRLINRVADQVRQDVPWRPGARELLAGLKEAGIPCGMVTMSEPVLAKVIVESLPAGSFDLVVTGDMVDAGKPHPEAYLQAFETLARTVPDLRPDRVVAIEDSLPGTASARAAGLVTLGIPNFVPLPPGTVEHEWDTLAGRGVRDLISLLPATVPEPAR</sequence>
<protein>
    <submittedName>
        <fullName evidence="1">HAD family phosphatase</fullName>
    </submittedName>
</protein>
<dbReference type="Gene3D" id="3.40.50.1000">
    <property type="entry name" value="HAD superfamily/HAD-like"/>
    <property type="match status" value="1"/>
</dbReference>
<dbReference type="Pfam" id="PF00702">
    <property type="entry name" value="Hydrolase"/>
    <property type="match status" value="1"/>
</dbReference>
<keyword evidence="3" id="KW-1185">Reference proteome</keyword>